<feature type="compositionally biased region" description="Basic and acidic residues" evidence="1">
    <location>
        <begin position="119"/>
        <end position="132"/>
    </location>
</feature>
<protein>
    <submittedName>
        <fullName evidence="2">Uncharacterized protein</fullName>
    </submittedName>
</protein>
<dbReference type="Proteomes" id="UP000078284">
    <property type="component" value="Chromosome 1"/>
</dbReference>
<dbReference type="AlphaFoldDB" id="A0A178W6E5"/>
<name>A0A178W6E5_ARATH</name>
<dbReference type="EMBL" id="LUHQ01000001">
    <property type="protein sequence ID" value="OAP13055.1"/>
    <property type="molecule type" value="Genomic_DNA"/>
</dbReference>
<feature type="region of interest" description="Disordered" evidence="1">
    <location>
        <begin position="24"/>
        <end position="46"/>
    </location>
</feature>
<feature type="region of interest" description="Disordered" evidence="1">
    <location>
        <begin position="68"/>
        <end position="132"/>
    </location>
</feature>
<accession>A0A178W6E5</accession>
<evidence type="ECO:0000313" key="3">
    <source>
        <dbReference type="Proteomes" id="UP000078284"/>
    </source>
</evidence>
<sequence length="132" mass="14618">MNSVGVFRKEEIDGKSFLVYTLTQTDNPTSSGEALAMDSGGDDLPLQPLFFCPAARINFHKLKLKIHNHDDDDDAEDDDNGDDKEDGDDDNKGDDGDDDNEDDNEDDDNDDDDDDDDENCKVEENERGGKGV</sequence>
<gene>
    <name evidence="2" type="ordered locus">AXX17_At1g40120</name>
</gene>
<feature type="compositionally biased region" description="Acidic residues" evidence="1">
    <location>
        <begin position="71"/>
        <end position="118"/>
    </location>
</feature>
<reference evidence="3" key="1">
    <citation type="journal article" date="2016" name="Proc. Natl. Acad. Sci. U.S.A.">
        <title>Chromosome-level assembly of Arabidopsis thaliana Ler reveals the extent of translocation and inversion polymorphisms.</title>
        <authorList>
            <person name="Zapata L."/>
            <person name="Ding J."/>
            <person name="Willing E.M."/>
            <person name="Hartwig B."/>
            <person name="Bezdan D."/>
            <person name="Jiao W.B."/>
            <person name="Patel V."/>
            <person name="Velikkakam James G."/>
            <person name="Koornneef M."/>
            <person name="Ossowski S."/>
            <person name="Schneeberger K."/>
        </authorList>
    </citation>
    <scope>NUCLEOTIDE SEQUENCE [LARGE SCALE GENOMIC DNA]</scope>
    <source>
        <strain evidence="3">cv. Landsberg erecta</strain>
    </source>
</reference>
<proteinExistence type="predicted"/>
<comment type="caution">
    <text evidence="2">The sequence shown here is derived from an EMBL/GenBank/DDBJ whole genome shotgun (WGS) entry which is preliminary data.</text>
</comment>
<dbReference type="ExpressionAtlas" id="A0A178W6E5">
    <property type="expression patterns" value="baseline and differential"/>
</dbReference>
<organism evidence="2 3">
    <name type="scientific">Arabidopsis thaliana</name>
    <name type="common">Mouse-ear cress</name>
    <dbReference type="NCBI Taxonomy" id="3702"/>
    <lineage>
        <taxon>Eukaryota</taxon>
        <taxon>Viridiplantae</taxon>
        <taxon>Streptophyta</taxon>
        <taxon>Embryophyta</taxon>
        <taxon>Tracheophyta</taxon>
        <taxon>Spermatophyta</taxon>
        <taxon>Magnoliopsida</taxon>
        <taxon>eudicotyledons</taxon>
        <taxon>Gunneridae</taxon>
        <taxon>Pentapetalae</taxon>
        <taxon>rosids</taxon>
        <taxon>malvids</taxon>
        <taxon>Brassicales</taxon>
        <taxon>Brassicaceae</taxon>
        <taxon>Camelineae</taxon>
        <taxon>Arabidopsis</taxon>
    </lineage>
</organism>
<evidence type="ECO:0000313" key="2">
    <source>
        <dbReference type="EMBL" id="OAP13055.1"/>
    </source>
</evidence>
<evidence type="ECO:0000256" key="1">
    <source>
        <dbReference type="SAM" id="MobiDB-lite"/>
    </source>
</evidence>